<dbReference type="AlphaFoldDB" id="A0A9P7B950"/>
<feature type="compositionally biased region" description="Low complexity" evidence="1">
    <location>
        <begin position="249"/>
        <end position="272"/>
    </location>
</feature>
<evidence type="ECO:0000313" key="2">
    <source>
        <dbReference type="EMBL" id="KAG0664959.1"/>
    </source>
</evidence>
<dbReference type="Proteomes" id="UP000777482">
    <property type="component" value="Unassembled WGS sequence"/>
</dbReference>
<feature type="region of interest" description="Disordered" evidence="1">
    <location>
        <begin position="227"/>
        <end position="272"/>
    </location>
</feature>
<keyword evidence="3" id="KW-1185">Reference proteome</keyword>
<gene>
    <name evidence="2" type="ORF">C6P46_000585</name>
</gene>
<comment type="caution">
    <text evidence="2">The sequence shown here is derived from an EMBL/GenBank/DDBJ whole genome shotgun (WGS) entry which is preliminary data.</text>
</comment>
<name>A0A9P7B950_RHOMI</name>
<protein>
    <submittedName>
        <fullName evidence="2">Uncharacterized protein</fullName>
    </submittedName>
</protein>
<accession>A0A9P7B950</accession>
<proteinExistence type="predicted"/>
<evidence type="ECO:0000256" key="1">
    <source>
        <dbReference type="SAM" id="MobiDB-lite"/>
    </source>
</evidence>
<reference evidence="2 3" key="1">
    <citation type="submission" date="2020-11" db="EMBL/GenBank/DDBJ databases">
        <title>Kefir isolates.</title>
        <authorList>
            <person name="Marcisauskas S."/>
            <person name="Kim Y."/>
            <person name="Blasche S."/>
        </authorList>
    </citation>
    <scope>NUCLEOTIDE SEQUENCE [LARGE SCALE GENOMIC DNA]</scope>
    <source>
        <strain evidence="2 3">KR</strain>
    </source>
</reference>
<dbReference type="EMBL" id="PUHQ01000011">
    <property type="protein sequence ID" value="KAG0664959.1"/>
    <property type="molecule type" value="Genomic_DNA"/>
</dbReference>
<evidence type="ECO:0000313" key="3">
    <source>
        <dbReference type="Proteomes" id="UP000777482"/>
    </source>
</evidence>
<sequence length="272" mass="30636">MSSPYVPSAAGLRYRRGWPSVFRSRKDQLPLPPRPKDVDGYHAKLYIKTGKQNRPDARRELHANYAHEVAKRMEMADAQYLEHLADDSATHWVRGQPEESADEELKRFRGVLNQDYCALFRPRLDAFFDMRLPMDEDKRNGEDKVQETGFWVAWALSNPASTHSYGDNWLEELGKFLKKARTQGLLEARPTLSLLNEYSALKPFFEGRKAEVGEWVLRPRRSLSQISITGGPDMGTLFEPGNGDNLSGTTPTAPSARRSASTSSSTPHGAVS</sequence>
<organism evidence="2 3">
    <name type="scientific">Rhodotorula mucilaginosa</name>
    <name type="common">Yeast</name>
    <name type="synonym">Rhodotorula rubra</name>
    <dbReference type="NCBI Taxonomy" id="5537"/>
    <lineage>
        <taxon>Eukaryota</taxon>
        <taxon>Fungi</taxon>
        <taxon>Dikarya</taxon>
        <taxon>Basidiomycota</taxon>
        <taxon>Pucciniomycotina</taxon>
        <taxon>Microbotryomycetes</taxon>
        <taxon>Sporidiobolales</taxon>
        <taxon>Sporidiobolaceae</taxon>
        <taxon>Rhodotorula</taxon>
    </lineage>
</organism>